<dbReference type="GO" id="GO:0007166">
    <property type="term" value="P:cell surface receptor signaling pathway"/>
    <property type="evidence" value="ECO:0007669"/>
    <property type="project" value="InterPro"/>
</dbReference>
<sequence>MLGVEPPAVVLLAQSLVNRISDVANSARNAVVDQDTFMQLACYLERIVPVCIELQRGRDTSPMIREILEALVRDIDSVDRLISECSNKSRIYLVTHSRSVAQQLEHAVHDLGRSLCLIPLSSVQGQEDTKAVIDSLSRDMQQAHFEANKSDDRICQLLSQDSMVLQSDRDLQHTLLLDIARSVGIEDAPRNPSALKLQVELLKNDLQGATEAYDLQMMDLLGNMVENWAQGTESVGTLDGSTSRQQQKRVEPLYESFVCPLSKTVMRDPVTVESGWTYERSAIEKWFRECKENGRPMVCPMTGKELQTTAVKPSIALRHTIEEWTARNESARIENAKILLTSRISQQDMLHGLKDVQVLCAKSKLNKHKVRNAGLISEIVNCLKHGEQVRCSALATLRCLAEDENDNKEAIGETAAIRNCIKCLSRDVPKEREEAALLLFELSKYQPLCEKLGAESGAILVLVGIVSSNSENVITVQKAEQVLENLEHCEQNVRQMAVNGRLQPLLQRLLEGGEEVRLEMAMFLSELVLSREGKMKAATMGGKTLVDMLESGYLAGREAALKCLCQLSNLEANGKILAEAGILRPLIRDLFVVGVNQLPMKLKEVAATTLANIVNSGVDLDKIPIDAEGNTLISEPTLHNLLHLVSNTGPAIEAKLLQVLVGLASSSRASGRVIMAIKSAGATVSLIQFLEAPQKELRSNSVKLLYYLCLQMGQEVADGLRVTTGQLGMLVRLIGMSGVTEEQAAAARLLANLPTEDTQLTRALLDEGALPTVVKQLDELRQGVSRIGASRFVSDYKEGLVGILARFTYLMGDVEVVRLAQEYNLTALFTNLLNTAGHDEVLRLSAVALANLSVYSTELSVLPKVVPEQRCCPFLFSKPPPKPTGLCIVHGGLCSANQTFCLLEARALPSLAACLDHGNLGVAEAALKALLTLIMNPESLNGGVQALSNADAVQPILDIMREHKTERLRQLAVTAVECMLRNEDIARTIATDGNVHTALVEAFKCGNNNTRHVAEKALKHLNKIPELSGVFQTRKF</sequence>
<dbReference type="OrthoDB" id="10064100at2759"/>
<dbReference type="InterPro" id="IPR016024">
    <property type="entry name" value="ARM-type_fold"/>
</dbReference>
<keyword evidence="7" id="KW-1185">Reference proteome</keyword>
<dbReference type="Gene3D" id="1.25.10.10">
    <property type="entry name" value="Leucine-rich Repeat Variant"/>
    <property type="match status" value="3"/>
</dbReference>
<dbReference type="EMBL" id="JABFUD020000011">
    <property type="protein sequence ID" value="KAI5073238.1"/>
    <property type="molecule type" value="Genomic_DNA"/>
</dbReference>
<gene>
    <name evidence="6" type="ORF">GOP47_0011251</name>
</gene>
<dbReference type="EC" id="2.3.2.27" evidence="3"/>
<evidence type="ECO:0000256" key="1">
    <source>
        <dbReference type="ARBA" id="ARBA00000900"/>
    </source>
</evidence>
<feature type="domain" description="U-box" evidence="5">
    <location>
        <begin position="252"/>
        <end position="331"/>
    </location>
</feature>
<comment type="catalytic activity">
    <reaction evidence="1">
        <text>S-ubiquitinyl-[E2 ubiquitin-conjugating enzyme]-L-cysteine + [acceptor protein]-L-lysine = [E2 ubiquitin-conjugating enzyme]-L-cysteine + N(6)-ubiquitinyl-[acceptor protein]-L-lysine.</text>
        <dbReference type="EC" id="2.3.2.27"/>
    </reaction>
</comment>
<name>A0A9D4ZF83_ADICA</name>
<dbReference type="SMART" id="SM00185">
    <property type="entry name" value="ARM"/>
    <property type="match status" value="6"/>
</dbReference>
<comment type="pathway">
    <text evidence="2">Protein modification; protein ubiquitination.</text>
</comment>
<dbReference type="CDD" id="cd16664">
    <property type="entry name" value="RING-Ubox_PUB"/>
    <property type="match status" value="1"/>
</dbReference>
<dbReference type="SUPFAM" id="SSF57850">
    <property type="entry name" value="RING/U-box"/>
    <property type="match status" value="1"/>
</dbReference>
<dbReference type="InterPro" id="IPR036537">
    <property type="entry name" value="Adaptor_Cbl_N_dom_sf"/>
</dbReference>
<dbReference type="Pfam" id="PF04564">
    <property type="entry name" value="U-box"/>
    <property type="match status" value="1"/>
</dbReference>
<keyword evidence="4" id="KW-0808">Transferase</keyword>
<dbReference type="InterPro" id="IPR045210">
    <property type="entry name" value="RING-Ubox_PUB"/>
</dbReference>
<dbReference type="PANTHER" id="PTHR45958:SF6">
    <property type="entry name" value="U-BOX DOMAIN-CONTAINING PROTEIN 43"/>
    <property type="match status" value="1"/>
</dbReference>
<dbReference type="SMART" id="SM00504">
    <property type="entry name" value="Ubox"/>
    <property type="match status" value="1"/>
</dbReference>
<evidence type="ECO:0000256" key="2">
    <source>
        <dbReference type="ARBA" id="ARBA00004906"/>
    </source>
</evidence>
<evidence type="ECO:0000259" key="5">
    <source>
        <dbReference type="PROSITE" id="PS51698"/>
    </source>
</evidence>
<dbReference type="PANTHER" id="PTHR45958">
    <property type="entry name" value="RING-TYPE E3 UBIQUITIN TRANSFERASE"/>
    <property type="match status" value="1"/>
</dbReference>
<dbReference type="InterPro" id="IPR000225">
    <property type="entry name" value="Armadillo"/>
</dbReference>
<dbReference type="SUPFAM" id="SSF48371">
    <property type="entry name" value="ARM repeat"/>
    <property type="match status" value="1"/>
</dbReference>
<protein>
    <recommendedName>
        <fullName evidence="3">RING-type E3 ubiquitin transferase</fullName>
        <ecNumber evidence="3">2.3.2.27</ecNumber>
    </recommendedName>
</protein>
<evidence type="ECO:0000256" key="3">
    <source>
        <dbReference type="ARBA" id="ARBA00012483"/>
    </source>
</evidence>
<evidence type="ECO:0000256" key="4">
    <source>
        <dbReference type="ARBA" id="ARBA00022679"/>
    </source>
</evidence>
<dbReference type="GO" id="GO:0061630">
    <property type="term" value="F:ubiquitin protein ligase activity"/>
    <property type="evidence" value="ECO:0007669"/>
    <property type="project" value="UniProtKB-EC"/>
</dbReference>
<dbReference type="AlphaFoldDB" id="A0A9D4ZF83"/>
<dbReference type="InterPro" id="IPR013083">
    <property type="entry name" value="Znf_RING/FYVE/PHD"/>
</dbReference>
<organism evidence="6 7">
    <name type="scientific">Adiantum capillus-veneris</name>
    <name type="common">Maidenhair fern</name>
    <dbReference type="NCBI Taxonomy" id="13818"/>
    <lineage>
        <taxon>Eukaryota</taxon>
        <taxon>Viridiplantae</taxon>
        <taxon>Streptophyta</taxon>
        <taxon>Embryophyta</taxon>
        <taxon>Tracheophyta</taxon>
        <taxon>Polypodiopsida</taxon>
        <taxon>Polypodiidae</taxon>
        <taxon>Polypodiales</taxon>
        <taxon>Pteridineae</taxon>
        <taxon>Pteridaceae</taxon>
        <taxon>Vittarioideae</taxon>
        <taxon>Adiantum</taxon>
    </lineage>
</organism>
<evidence type="ECO:0000313" key="6">
    <source>
        <dbReference type="EMBL" id="KAI5073238.1"/>
    </source>
</evidence>
<evidence type="ECO:0000313" key="7">
    <source>
        <dbReference type="Proteomes" id="UP000886520"/>
    </source>
</evidence>
<dbReference type="GO" id="GO:0016567">
    <property type="term" value="P:protein ubiquitination"/>
    <property type="evidence" value="ECO:0007669"/>
    <property type="project" value="InterPro"/>
</dbReference>
<dbReference type="Gene3D" id="1.20.930.20">
    <property type="entry name" value="Adaptor protein Cbl, N-terminal domain"/>
    <property type="match status" value="1"/>
</dbReference>
<dbReference type="InterPro" id="IPR052608">
    <property type="entry name" value="U-box_domain_protein"/>
</dbReference>
<dbReference type="PROSITE" id="PS51698">
    <property type="entry name" value="U_BOX"/>
    <property type="match status" value="1"/>
</dbReference>
<comment type="caution">
    <text evidence="6">The sequence shown here is derived from an EMBL/GenBank/DDBJ whole genome shotgun (WGS) entry which is preliminary data.</text>
</comment>
<accession>A0A9D4ZF83</accession>
<dbReference type="Proteomes" id="UP000886520">
    <property type="component" value="Chromosome 11"/>
</dbReference>
<reference evidence="6" key="1">
    <citation type="submission" date="2021-01" db="EMBL/GenBank/DDBJ databases">
        <title>Adiantum capillus-veneris genome.</title>
        <authorList>
            <person name="Fang Y."/>
            <person name="Liao Q."/>
        </authorList>
    </citation>
    <scope>NUCLEOTIDE SEQUENCE</scope>
    <source>
        <strain evidence="6">H3</strain>
        <tissue evidence="6">Leaf</tissue>
    </source>
</reference>
<dbReference type="InterPro" id="IPR011989">
    <property type="entry name" value="ARM-like"/>
</dbReference>
<dbReference type="Gene3D" id="3.30.40.10">
    <property type="entry name" value="Zinc/RING finger domain, C3HC4 (zinc finger)"/>
    <property type="match status" value="1"/>
</dbReference>
<dbReference type="InterPro" id="IPR003613">
    <property type="entry name" value="Ubox_domain"/>
</dbReference>
<proteinExistence type="predicted"/>